<feature type="transmembrane region" description="Helical" evidence="2">
    <location>
        <begin position="237"/>
        <end position="270"/>
    </location>
</feature>
<name>A0A841PK34_9BACL</name>
<feature type="transmembrane region" description="Helical" evidence="2">
    <location>
        <begin position="379"/>
        <end position="396"/>
    </location>
</feature>
<dbReference type="PIRSF" id="PIRSF026631">
    <property type="entry name" value="UCP026631"/>
    <property type="match status" value="1"/>
</dbReference>
<proteinExistence type="predicted"/>
<dbReference type="Proteomes" id="UP000568839">
    <property type="component" value="Unassembled WGS sequence"/>
</dbReference>
<dbReference type="PANTHER" id="PTHR34473:SF2">
    <property type="entry name" value="UPF0699 TRANSMEMBRANE PROTEIN YDBT"/>
    <property type="match status" value="1"/>
</dbReference>
<dbReference type="AlphaFoldDB" id="A0A841PK34"/>
<feature type="domain" description="YdbS-like PH" evidence="3">
    <location>
        <begin position="419"/>
        <end position="499"/>
    </location>
</feature>
<keyword evidence="2" id="KW-0812">Transmembrane</keyword>
<evidence type="ECO:0000256" key="1">
    <source>
        <dbReference type="SAM" id="MobiDB-lite"/>
    </source>
</evidence>
<keyword evidence="5" id="KW-1185">Reference proteome</keyword>
<reference evidence="4 5" key="1">
    <citation type="submission" date="2020-08" db="EMBL/GenBank/DDBJ databases">
        <title>Genomic Encyclopedia of Type Strains, Phase IV (KMG-IV): sequencing the most valuable type-strain genomes for metagenomic binning, comparative biology and taxonomic classification.</title>
        <authorList>
            <person name="Goeker M."/>
        </authorList>
    </citation>
    <scope>NUCLEOTIDE SEQUENCE [LARGE SCALE GENOMIC DNA]</scope>
    <source>
        <strain evidence="4 5">DSM 21769</strain>
    </source>
</reference>
<dbReference type="Pfam" id="PF03703">
    <property type="entry name" value="bPH_2"/>
    <property type="match status" value="3"/>
</dbReference>
<gene>
    <name evidence="4" type="ORF">HNR44_001038</name>
</gene>
<dbReference type="EMBL" id="JACHHJ010000001">
    <property type="protein sequence ID" value="MBB6449089.1"/>
    <property type="molecule type" value="Genomic_DNA"/>
</dbReference>
<evidence type="ECO:0000313" key="5">
    <source>
        <dbReference type="Proteomes" id="UP000568839"/>
    </source>
</evidence>
<feature type="domain" description="YdbS-like PH" evidence="3">
    <location>
        <begin position="73"/>
        <end position="152"/>
    </location>
</feature>
<evidence type="ECO:0000313" key="4">
    <source>
        <dbReference type="EMBL" id="MBB6449089.1"/>
    </source>
</evidence>
<evidence type="ECO:0000256" key="2">
    <source>
        <dbReference type="SAM" id="Phobius"/>
    </source>
</evidence>
<comment type="caution">
    <text evidence="4">The sequence shown here is derived from an EMBL/GenBank/DDBJ whole genome shotgun (WGS) entry which is preliminary data.</text>
</comment>
<evidence type="ECO:0000259" key="3">
    <source>
        <dbReference type="Pfam" id="PF03703"/>
    </source>
</evidence>
<organism evidence="4 5">
    <name type="scientific">Geomicrobium halophilum</name>
    <dbReference type="NCBI Taxonomy" id="549000"/>
    <lineage>
        <taxon>Bacteria</taxon>
        <taxon>Bacillati</taxon>
        <taxon>Bacillota</taxon>
        <taxon>Bacilli</taxon>
        <taxon>Bacillales</taxon>
        <taxon>Geomicrobium</taxon>
    </lineage>
</organism>
<feature type="transmembrane region" description="Helical" evidence="2">
    <location>
        <begin position="51"/>
        <end position="74"/>
    </location>
</feature>
<feature type="domain" description="YdbS-like PH" evidence="3">
    <location>
        <begin position="279"/>
        <end position="354"/>
    </location>
</feature>
<dbReference type="RefSeq" id="WP_184403012.1">
    <property type="nucleotide sequence ID" value="NZ_JACHHJ010000001.1"/>
</dbReference>
<keyword evidence="2" id="KW-0472">Membrane</keyword>
<feature type="region of interest" description="Disordered" evidence="1">
    <location>
        <begin position="153"/>
        <end position="181"/>
    </location>
</feature>
<sequence length="520" mass="59221">MPFWHKRLMMMTDGKRLHGASVVIMILSRLRDFIIPIIIAFVIGSTGGGPGLFFMLALPILLVFSTIYSFLYWLTFRYQVKDQELHVKQGIIIKKERFIQRSRVQSFDMSAGIPQRIFSLVKVQIETAGGGGEPDVELIALRRSEANRLKKKLLAKPEPPTTEEGSDEEREHMVEAESEEDESFDVDEKIESSWELGFKRLLFAGMTSGGVGLVLSAVLALFSQIDVFLPEEFYESTIGLILSSTLTLLAITIFLIAVFAWLISIVITIFKYGQFTVVKRGNDLVISRGLLERKQLTLKIHRITTVRYVTGILRQPFGFTTLYVESKGGGSADEQQSTILVPLIRRKEAREVLEKFLPEFVCDREEALYPLPKRAMIRYMIRAVVPILIVTVPISIFVPFGAYGLLFILLGLYIGWLRYRNGGVQVDGKTLILQWRLFNLNRAVIPRKWIQAADVFQSPLQRWRKLSTYSVSILSSMSGKSFEIRDVEADRGEDLLAWYSREVETPDLHKKNDNNEKSPL</sequence>
<dbReference type="InterPro" id="IPR005182">
    <property type="entry name" value="YdbS-like_PH"/>
</dbReference>
<feature type="transmembrane region" description="Helical" evidence="2">
    <location>
        <begin position="21"/>
        <end position="45"/>
    </location>
</feature>
<keyword evidence="2" id="KW-1133">Transmembrane helix</keyword>
<feature type="transmembrane region" description="Helical" evidence="2">
    <location>
        <begin position="201"/>
        <end position="225"/>
    </location>
</feature>
<accession>A0A841PK34</accession>
<dbReference type="InterPro" id="IPR014529">
    <property type="entry name" value="UCP026631"/>
</dbReference>
<dbReference type="PANTHER" id="PTHR34473">
    <property type="entry name" value="UPF0699 TRANSMEMBRANE PROTEIN YDBS"/>
    <property type="match status" value="1"/>
</dbReference>
<protein>
    <submittedName>
        <fullName evidence="4">Putative membrane protein</fullName>
    </submittedName>
</protein>